<feature type="repeat" description="TPR" evidence="4">
    <location>
        <begin position="191"/>
        <end position="224"/>
    </location>
</feature>
<dbReference type="Gene3D" id="1.25.40.10">
    <property type="entry name" value="Tetratricopeptide repeat domain"/>
    <property type="match status" value="1"/>
</dbReference>
<dbReference type="GO" id="GO:0009306">
    <property type="term" value="P:protein secretion"/>
    <property type="evidence" value="ECO:0007669"/>
    <property type="project" value="InterPro"/>
</dbReference>
<sequence>MRNTNNLKTSYWKLAAVAATAAALTPLSMPSALAGSTGYTGGAGYGSAGYSSGLSSTAQRELIRRQEMTLKAREIAVEGDEKLAADDFEGALQDFREARDLIPRGNVTADLHESVTSRYVRASLLLAKQRAGEGRYTEARQLIDDVLLPTVDPGNKRALRMRELLEDEERFPLVSTGGDDYNELQQRAAEVTRLLKLGESYFLLDDYDNAEKMFDQVLRIDKYNKAAQRFHEKIERFKIEYYSVARTRTRAEMLAEVDSEWEIKPALIDVPKLGGSEDDGGQTDGRLAIQRKLDRLIIPSVQFEDQTLREVVQFLRNKSREIDTDPNPANRGVSIVIDSRSSLAEGGRPDDLLISEINLRNLPLGEVLRYVADLTDMRVKVEEYAVVLAPNDSVDKNVYTRSFDVPPTFIPTDGGGGAADFNDDPFATGGGGGGAAVAARMTAQEYLESRGVPFGENGRASYDPGNSVLTVTGTPQAMELVEVIVDEAKNKAPKMVNVRVKFVEVTQRNGYELGFDWLLGPLTVDSQKGVVVTGGTAGNGTAVNPGDWPVVDPTSGIIPQPLGSNPVTAGNRSGDFGITRGAIDSILNSSISEAQGENVAPGVLGIAGILTEPQFQVVMRALNQKKGVDLLSAPQVTTRPGTPARVEVIREFIYPTEYDPPELPNAVGANNIDGGGGDGGGGDGVATVTSFPVTPATPTAFETRNTGVTLEVDPTVGANNFTIDLNLAPEVVEFDGFINYGNPITTPAIDALGRPTSVTITDNRIDMPVFSTRRVKTQVTVWDGQTVALGGLIREDVQDIEDSVPILGDIPIVGRLFKTKAEERFKRNLMVFVTARLIDPAGKNLNEYSTDVSGETSVSGGPSSDLF</sequence>
<organism evidence="9 10">
    <name type="scientific">Sulfuriroseicoccus oceanibius</name>
    <dbReference type="NCBI Taxonomy" id="2707525"/>
    <lineage>
        <taxon>Bacteria</taxon>
        <taxon>Pseudomonadati</taxon>
        <taxon>Verrucomicrobiota</taxon>
        <taxon>Verrucomicrobiia</taxon>
        <taxon>Verrucomicrobiales</taxon>
        <taxon>Verrucomicrobiaceae</taxon>
        <taxon>Sulfuriroseicoccus</taxon>
    </lineage>
</organism>
<reference evidence="9 10" key="1">
    <citation type="submission" date="2020-12" db="EMBL/GenBank/DDBJ databases">
        <title>Sulforoseuscoccus oceanibium gen. nov., sp. nov., a representative of the phylum Verrucomicrobia with special cytoplasmic membrane, and proposal of Sulforoseuscoccusaceae fam. nov.</title>
        <authorList>
            <person name="Xi F."/>
        </authorList>
    </citation>
    <scope>NUCLEOTIDE SEQUENCE [LARGE SCALE GENOMIC DNA]</scope>
    <source>
        <strain evidence="9 10">T37</strain>
    </source>
</reference>
<dbReference type="KEGG" id="soa:G3M56_011575"/>
<dbReference type="SUPFAM" id="SSF48452">
    <property type="entry name" value="TPR-like"/>
    <property type="match status" value="1"/>
</dbReference>
<feature type="chain" id="PRO_5035201361" evidence="7">
    <location>
        <begin position="35"/>
        <end position="867"/>
    </location>
</feature>
<keyword evidence="2 7" id="KW-0732">Signal</keyword>
<evidence type="ECO:0000313" key="10">
    <source>
        <dbReference type="Proteomes" id="UP000475117"/>
    </source>
</evidence>
<dbReference type="Proteomes" id="UP000475117">
    <property type="component" value="Chromosome"/>
</dbReference>
<comment type="subcellular location">
    <subcellularLocation>
        <location evidence="1">Membrane</location>
    </subcellularLocation>
</comment>
<keyword evidence="4" id="KW-0802">TPR repeat</keyword>
<comment type="similarity">
    <text evidence="5">Belongs to the bacterial secretin family.</text>
</comment>
<dbReference type="InterPro" id="IPR049997">
    <property type="entry name" value="Amuc_1098-like"/>
</dbReference>
<evidence type="ECO:0000259" key="8">
    <source>
        <dbReference type="Pfam" id="PF00263"/>
    </source>
</evidence>
<dbReference type="GO" id="GO:0015627">
    <property type="term" value="C:type II protein secretion system complex"/>
    <property type="evidence" value="ECO:0007669"/>
    <property type="project" value="TreeGrafter"/>
</dbReference>
<feature type="domain" description="Type II/III secretion system secretin-like" evidence="8">
    <location>
        <begin position="697"/>
        <end position="838"/>
    </location>
</feature>
<dbReference type="InterPro" id="IPR004846">
    <property type="entry name" value="T2SS/T3SS_dom"/>
</dbReference>
<evidence type="ECO:0000256" key="2">
    <source>
        <dbReference type="ARBA" id="ARBA00022729"/>
    </source>
</evidence>
<evidence type="ECO:0000256" key="7">
    <source>
        <dbReference type="SAM" id="SignalP"/>
    </source>
</evidence>
<keyword evidence="10" id="KW-1185">Reference proteome</keyword>
<keyword evidence="3" id="KW-0472">Membrane</keyword>
<proteinExistence type="inferred from homology"/>
<evidence type="ECO:0000256" key="6">
    <source>
        <dbReference type="SAM" id="MobiDB-lite"/>
    </source>
</evidence>
<evidence type="ECO:0000256" key="4">
    <source>
        <dbReference type="PROSITE-ProRule" id="PRU00339"/>
    </source>
</evidence>
<dbReference type="PANTHER" id="PTHR30332">
    <property type="entry name" value="PROBABLE GENERAL SECRETION PATHWAY PROTEIN D"/>
    <property type="match status" value="1"/>
</dbReference>
<feature type="region of interest" description="Disordered" evidence="6">
    <location>
        <begin position="848"/>
        <end position="867"/>
    </location>
</feature>
<dbReference type="PROSITE" id="PS50005">
    <property type="entry name" value="TPR"/>
    <property type="match status" value="1"/>
</dbReference>
<gene>
    <name evidence="9" type="ORF">G3M56_011575</name>
</gene>
<name>A0A6B3LAP6_9BACT</name>
<accession>A0A6B3LAP6</accession>
<dbReference type="PROSITE" id="PS00875">
    <property type="entry name" value="T2SP_D"/>
    <property type="match status" value="1"/>
</dbReference>
<dbReference type="Pfam" id="PF00263">
    <property type="entry name" value="Secretin"/>
    <property type="match status" value="1"/>
</dbReference>
<evidence type="ECO:0000313" key="9">
    <source>
        <dbReference type="EMBL" id="QQL44514.1"/>
    </source>
</evidence>
<dbReference type="InterPro" id="IPR050810">
    <property type="entry name" value="Bact_Secretion_Sys_Channel"/>
</dbReference>
<dbReference type="AlphaFoldDB" id="A0A6B3LAP6"/>
<dbReference type="InterPro" id="IPR011990">
    <property type="entry name" value="TPR-like_helical_dom_sf"/>
</dbReference>
<dbReference type="PANTHER" id="PTHR30332:SF24">
    <property type="entry name" value="SECRETIN GSPD-RELATED"/>
    <property type="match status" value="1"/>
</dbReference>
<dbReference type="GO" id="GO:0016020">
    <property type="term" value="C:membrane"/>
    <property type="evidence" value="ECO:0007669"/>
    <property type="project" value="UniProtKB-SubCell"/>
</dbReference>
<evidence type="ECO:0000256" key="1">
    <source>
        <dbReference type="ARBA" id="ARBA00004370"/>
    </source>
</evidence>
<evidence type="ECO:0000256" key="3">
    <source>
        <dbReference type="ARBA" id="ARBA00023136"/>
    </source>
</evidence>
<feature type="signal peptide" evidence="7">
    <location>
        <begin position="1"/>
        <end position="34"/>
    </location>
</feature>
<protein>
    <submittedName>
        <fullName evidence="9">Type II and III secretion system protein</fullName>
    </submittedName>
</protein>
<dbReference type="SMART" id="SM00028">
    <property type="entry name" value="TPR"/>
    <property type="match status" value="2"/>
</dbReference>
<dbReference type="EMBL" id="CP066776">
    <property type="protein sequence ID" value="QQL44514.1"/>
    <property type="molecule type" value="Genomic_DNA"/>
</dbReference>
<dbReference type="InterPro" id="IPR019734">
    <property type="entry name" value="TPR_rpt"/>
</dbReference>
<dbReference type="NCBIfam" id="NF042912">
    <property type="entry name" value="Amuc_1098_fam"/>
    <property type="match status" value="1"/>
</dbReference>
<dbReference type="RefSeq" id="WP_164363675.1">
    <property type="nucleotide sequence ID" value="NZ_CP066776.1"/>
</dbReference>
<evidence type="ECO:0000256" key="5">
    <source>
        <dbReference type="RuleBase" id="RU004003"/>
    </source>
</evidence>
<dbReference type="InterPro" id="IPR004845">
    <property type="entry name" value="T2SS_GspD_CS"/>
</dbReference>